<dbReference type="RefSeq" id="WP_123261659.1">
    <property type="nucleotide sequence ID" value="NZ_RJTX01000001.1"/>
</dbReference>
<sequence>MEEKSAFDEFDTKTNILRRRALLPVWVKIFIWIFLFIGLIAVLILAFGFFLNNNARLSVYGLETTSIYSPIGLIILSILIFKGIVSYGLWFEQEWGPKAAVIDAFLGIFICGITMLILPFVTNGHHFTMRFEFLFLIPYLTKMQKIQKTWIKL</sequence>
<dbReference type="OrthoDB" id="7060697at2"/>
<feature type="transmembrane region" description="Helical" evidence="1">
    <location>
        <begin position="67"/>
        <end position="89"/>
    </location>
</feature>
<dbReference type="EMBL" id="SOQW01000001">
    <property type="protein sequence ID" value="TDX95113.1"/>
    <property type="molecule type" value="Genomic_DNA"/>
</dbReference>
<feature type="transmembrane region" description="Helical" evidence="1">
    <location>
        <begin position="21"/>
        <end position="47"/>
    </location>
</feature>
<protein>
    <submittedName>
        <fullName evidence="2">Uncharacterized protein</fullName>
    </submittedName>
</protein>
<accession>A0A3N0W4Q0</accession>
<dbReference type="Proteomes" id="UP000295709">
    <property type="component" value="Unassembled WGS sequence"/>
</dbReference>
<gene>
    <name evidence="3" type="ORF">BCF50_0889</name>
    <name evidence="2" type="ORF">EGI05_03425</name>
</gene>
<organism evidence="2 4">
    <name type="scientific">Chryseobacterium daecheongense</name>
    <dbReference type="NCBI Taxonomy" id="192389"/>
    <lineage>
        <taxon>Bacteria</taxon>
        <taxon>Pseudomonadati</taxon>
        <taxon>Bacteroidota</taxon>
        <taxon>Flavobacteriia</taxon>
        <taxon>Flavobacteriales</taxon>
        <taxon>Weeksellaceae</taxon>
        <taxon>Chryseobacterium group</taxon>
        <taxon>Chryseobacterium</taxon>
    </lineage>
</organism>
<proteinExistence type="predicted"/>
<dbReference type="AlphaFoldDB" id="A0A3N0W4Q0"/>
<keyword evidence="1" id="KW-1133">Transmembrane helix</keyword>
<evidence type="ECO:0000313" key="5">
    <source>
        <dbReference type="Proteomes" id="UP000295709"/>
    </source>
</evidence>
<reference evidence="2 4" key="1">
    <citation type="submission" date="2018-11" db="EMBL/GenBank/DDBJ databases">
        <title>Proposal to divide the Flavobacteriaceae and reorganize its genera based on Amino Acid Identity values calculated from whole genome sequences.</title>
        <authorList>
            <person name="Nicholson A.C."/>
            <person name="Gulvik C.A."/>
            <person name="Whitney A.M."/>
            <person name="Humrighouse B.W."/>
            <person name="Bell M."/>
            <person name="Holmes B."/>
            <person name="Steigerwalt A."/>
            <person name="Villarma A."/>
            <person name="Sheth M."/>
            <person name="Batra D."/>
            <person name="Pryor J."/>
            <person name="Bernardet J.-F."/>
            <person name="Hugo C."/>
            <person name="Kampfer P."/>
            <person name="Newman J."/>
            <person name="Mcquiston J.R."/>
        </authorList>
    </citation>
    <scope>NUCLEOTIDE SEQUENCE [LARGE SCALE GENOMIC DNA]</scope>
    <source>
        <strain evidence="2 4">DSM 15235</strain>
    </source>
</reference>
<comment type="caution">
    <text evidence="2">The sequence shown here is derived from an EMBL/GenBank/DDBJ whole genome shotgun (WGS) entry which is preliminary data.</text>
</comment>
<dbReference type="Proteomes" id="UP000269375">
    <property type="component" value="Unassembled WGS sequence"/>
</dbReference>
<evidence type="ECO:0000313" key="2">
    <source>
        <dbReference type="EMBL" id="ROH99954.1"/>
    </source>
</evidence>
<keyword evidence="5" id="KW-1185">Reference proteome</keyword>
<keyword evidence="1" id="KW-0472">Membrane</keyword>
<feature type="transmembrane region" description="Helical" evidence="1">
    <location>
        <begin position="101"/>
        <end position="121"/>
    </location>
</feature>
<evidence type="ECO:0000313" key="4">
    <source>
        <dbReference type="Proteomes" id="UP000269375"/>
    </source>
</evidence>
<keyword evidence="1" id="KW-0812">Transmembrane</keyword>
<dbReference type="EMBL" id="RJTX01000001">
    <property type="protein sequence ID" value="ROH99954.1"/>
    <property type="molecule type" value="Genomic_DNA"/>
</dbReference>
<evidence type="ECO:0000313" key="3">
    <source>
        <dbReference type="EMBL" id="TDX95113.1"/>
    </source>
</evidence>
<name>A0A3N0W4Q0_9FLAO</name>
<evidence type="ECO:0000256" key="1">
    <source>
        <dbReference type="SAM" id="Phobius"/>
    </source>
</evidence>
<reference evidence="3 5" key="2">
    <citation type="submission" date="2019-03" db="EMBL/GenBank/DDBJ databases">
        <title>Genomic Encyclopedia of Archaeal and Bacterial Type Strains, Phase II (KMG-II): from individual species to whole genera.</title>
        <authorList>
            <person name="Goeker M."/>
        </authorList>
    </citation>
    <scope>NUCLEOTIDE SEQUENCE [LARGE SCALE GENOMIC DNA]</scope>
    <source>
        <strain evidence="3 5">DSM 15235</strain>
    </source>
</reference>